<evidence type="ECO:0000313" key="2">
    <source>
        <dbReference type="Proteomes" id="UP000315295"/>
    </source>
</evidence>
<gene>
    <name evidence="1" type="ORF">C1H46_037679</name>
</gene>
<organism evidence="1 2">
    <name type="scientific">Malus baccata</name>
    <name type="common">Siberian crab apple</name>
    <name type="synonym">Pyrus baccata</name>
    <dbReference type="NCBI Taxonomy" id="106549"/>
    <lineage>
        <taxon>Eukaryota</taxon>
        <taxon>Viridiplantae</taxon>
        <taxon>Streptophyta</taxon>
        <taxon>Embryophyta</taxon>
        <taxon>Tracheophyta</taxon>
        <taxon>Spermatophyta</taxon>
        <taxon>Magnoliopsida</taxon>
        <taxon>eudicotyledons</taxon>
        <taxon>Gunneridae</taxon>
        <taxon>Pentapetalae</taxon>
        <taxon>rosids</taxon>
        <taxon>fabids</taxon>
        <taxon>Rosales</taxon>
        <taxon>Rosaceae</taxon>
        <taxon>Amygdaloideae</taxon>
        <taxon>Maleae</taxon>
        <taxon>Malus</taxon>
    </lineage>
</organism>
<evidence type="ECO:0000313" key="1">
    <source>
        <dbReference type="EMBL" id="TQD76777.1"/>
    </source>
</evidence>
<dbReference type="EMBL" id="VIEB01001013">
    <property type="protein sequence ID" value="TQD76777.1"/>
    <property type="molecule type" value="Genomic_DNA"/>
</dbReference>
<sequence length="144" mass="16354">MKRTRDGNNGLGILRLEICREGVNGENVKRGADVRGDDHVIGIVVEIEVAAPNPLTSLPTLTSLPLPPQFPLHISLTFNPSHFLLVWLRRSLLEKKAKRKSEKVEEEGDFSCTILRKRLRLFCSEGSDGNDPKRIMFRQFHCYT</sequence>
<keyword evidence="2" id="KW-1185">Reference proteome</keyword>
<dbReference type="Proteomes" id="UP000315295">
    <property type="component" value="Unassembled WGS sequence"/>
</dbReference>
<accession>A0A540KRI8</accession>
<protein>
    <submittedName>
        <fullName evidence="1">Uncharacterized protein</fullName>
    </submittedName>
</protein>
<name>A0A540KRI8_MALBA</name>
<reference evidence="1 2" key="1">
    <citation type="journal article" date="2019" name="G3 (Bethesda)">
        <title>Sequencing of a Wild Apple (Malus baccata) Genome Unravels the Differences Between Cultivated and Wild Apple Species Regarding Disease Resistance and Cold Tolerance.</title>
        <authorList>
            <person name="Chen X."/>
        </authorList>
    </citation>
    <scope>NUCLEOTIDE SEQUENCE [LARGE SCALE GENOMIC DNA]</scope>
    <source>
        <strain evidence="2">cv. Shandingzi</strain>
        <tissue evidence="1">Leaves</tissue>
    </source>
</reference>
<dbReference type="AlphaFoldDB" id="A0A540KRI8"/>
<comment type="caution">
    <text evidence="1">The sequence shown here is derived from an EMBL/GenBank/DDBJ whole genome shotgun (WGS) entry which is preliminary data.</text>
</comment>
<proteinExistence type="predicted"/>